<organism evidence="2 3">
    <name type="scientific">Haloferax namakaokahaiae</name>
    <dbReference type="NCBI Taxonomy" id="1748331"/>
    <lineage>
        <taxon>Archaea</taxon>
        <taxon>Methanobacteriati</taxon>
        <taxon>Methanobacteriota</taxon>
        <taxon>Stenosarchaea group</taxon>
        <taxon>Halobacteria</taxon>
        <taxon>Halobacteriales</taxon>
        <taxon>Haloferacaceae</taxon>
        <taxon>Haloferax</taxon>
    </lineage>
</organism>
<comment type="caution">
    <text evidence="2">The sequence shown here is derived from an EMBL/GenBank/DDBJ whole genome shotgun (WGS) entry which is preliminary data.</text>
</comment>
<feature type="transmembrane region" description="Helical" evidence="1">
    <location>
        <begin position="92"/>
        <end position="112"/>
    </location>
</feature>
<feature type="transmembrane region" description="Helical" evidence="1">
    <location>
        <begin position="53"/>
        <end position="71"/>
    </location>
</feature>
<dbReference type="RefSeq" id="WP_390221711.1">
    <property type="nucleotide sequence ID" value="NZ_JBHTAA010000001.1"/>
</dbReference>
<evidence type="ECO:0000313" key="2">
    <source>
        <dbReference type="EMBL" id="MFC7202413.1"/>
    </source>
</evidence>
<gene>
    <name evidence="2" type="ORF">ACFQJC_02725</name>
</gene>
<keyword evidence="3" id="KW-1185">Reference proteome</keyword>
<sequence length="149" mass="16207">MVPVASMLTVVVNSPFAVVVLTASVVAFQASILISLGWWVARDASARGFDHTLLLGTVSALTPIGLPYYLYMRYRTADQTRQRPASKTDRLLSTWASAGVAAFLTSAVLAPPDPFSQLFYELAGLAILLPCAYFLVYRGGYRRIRGSNT</sequence>
<dbReference type="EMBL" id="JBHTAA010000001">
    <property type="protein sequence ID" value="MFC7202413.1"/>
    <property type="molecule type" value="Genomic_DNA"/>
</dbReference>
<name>A0ABD5ZB34_9EURY</name>
<dbReference type="AlphaFoldDB" id="A0ABD5ZB34"/>
<protein>
    <submittedName>
        <fullName evidence="2">Uncharacterized protein</fullName>
    </submittedName>
</protein>
<keyword evidence="1" id="KW-1133">Transmembrane helix</keyword>
<evidence type="ECO:0000313" key="3">
    <source>
        <dbReference type="Proteomes" id="UP001596481"/>
    </source>
</evidence>
<dbReference type="Proteomes" id="UP001596481">
    <property type="component" value="Unassembled WGS sequence"/>
</dbReference>
<feature type="transmembrane region" description="Helical" evidence="1">
    <location>
        <begin position="16"/>
        <end position="41"/>
    </location>
</feature>
<reference evidence="2 3" key="1">
    <citation type="journal article" date="2019" name="Int. J. Syst. Evol. Microbiol.">
        <title>The Global Catalogue of Microorganisms (GCM) 10K type strain sequencing project: providing services to taxonomists for standard genome sequencing and annotation.</title>
        <authorList>
            <consortium name="The Broad Institute Genomics Platform"/>
            <consortium name="The Broad Institute Genome Sequencing Center for Infectious Disease"/>
            <person name="Wu L."/>
            <person name="Ma J."/>
        </authorList>
    </citation>
    <scope>NUCLEOTIDE SEQUENCE [LARGE SCALE GENOMIC DNA]</scope>
    <source>
        <strain evidence="2 3">DSM 29988</strain>
    </source>
</reference>
<evidence type="ECO:0000256" key="1">
    <source>
        <dbReference type="SAM" id="Phobius"/>
    </source>
</evidence>
<keyword evidence="1" id="KW-0472">Membrane</keyword>
<feature type="transmembrane region" description="Helical" evidence="1">
    <location>
        <begin position="118"/>
        <end position="137"/>
    </location>
</feature>
<proteinExistence type="predicted"/>
<accession>A0ABD5ZB34</accession>
<keyword evidence="1" id="KW-0812">Transmembrane</keyword>